<feature type="compositionally biased region" description="Basic and acidic residues" evidence="1">
    <location>
        <begin position="87"/>
        <end position="96"/>
    </location>
</feature>
<evidence type="ECO:0000313" key="2">
    <source>
        <dbReference type="EMBL" id="RLN18401.1"/>
    </source>
</evidence>
<dbReference type="EMBL" id="PQIB02000005">
    <property type="protein sequence ID" value="RLN18401.1"/>
    <property type="molecule type" value="Genomic_DNA"/>
</dbReference>
<dbReference type="Proteomes" id="UP000275267">
    <property type="component" value="Unassembled WGS sequence"/>
</dbReference>
<sequence>MRHHRHPTDVRPATRTSARRASRRRRAARGARGARAPAAPRTPPWCADAAAPRPRRSATPGPPPRAPPSLLPRRPELRAIAATRSSSGDRRGESRGRAAAGAARLLAGERRPKQLLQGGERETVDGGVRSDAPILSITVSRKVEELQNTLAAASPRRSRRHRRILLSPTRRVKKKNLDFHASSPAILLLPGAQRSLPSLHL</sequence>
<feature type="region of interest" description="Disordered" evidence="1">
    <location>
        <begin position="1"/>
        <end position="127"/>
    </location>
</feature>
<gene>
    <name evidence="2" type="ORF">C2845_PM02G16130</name>
</gene>
<proteinExistence type="predicted"/>
<accession>A0A3L6SBN2</accession>
<evidence type="ECO:0000256" key="1">
    <source>
        <dbReference type="SAM" id="MobiDB-lite"/>
    </source>
</evidence>
<protein>
    <submittedName>
        <fullName evidence="2">Uncharacterized protein</fullName>
    </submittedName>
</protein>
<dbReference type="AlphaFoldDB" id="A0A3L6SBN2"/>
<name>A0A3L6SBN2_PANMI</name>
<feature type="compositionally biased region" description="Pro residues" evidence="1">
    <location>
        <begin position="60"/>
        <end position="70"/>
    </location>
</feature>
<keyword evidence="3" id="KW-1185">Reference proteome</keyword>
<feature type="compositionally biased region" description="Basic residues" evidence="1">
    <location>
        <begin position="17"/>
        <end position="29"/>
    </location>
</feature>
<evidence type="ECO:0000313" key="3">
    <source>
        <dbReference type="Proteomes" id="UP000275267"/>
    </source>
</evidence>
<feature type="compositionally biased region" description="Low complexity" evidence="1">
    <location>
        <begin position="30"/>
        <end position="52"/>
    </location>
</feature>
<organism evidence="2 3">
    <name type="scientific">Panicum miliaceum</name>
    <name type="common">Proso millet</name>
    <name type="synonym">Broomcorn millet</name>
    <dbReference type="NCBI Taxonomy" id="4540"/>
    <lineage>
        <taxon>Eukaryota</taxon>
        <taxon>Viridiplantae</taxon>
        <taxon>Streptophyta</taxon>
        <taxon>Embryophyta</taxon>
        <taxon>Tracheophyta</taxon>
        <taxon>Spermatophyta</taxon>
        <taxon>Magnoliopsida</taxon>
        <taxon>Liliopsida</taxon>
        <taxon>Poales</taxon>
        <taxon>Poaceae</taxon>
        <taxon>PACMAD clade</taxon>
        <taxon>Panicoideae</taxon>
        <taxon>Panicodae</taxon>
        <taxon>Paniceae</taxon>
        <taxon>Panicinae</taxon>
        <taxon>Panicum</taxon>
        <taxon>Panicum sect. Panicum</taxon>
    </lineage>
</organism>
<reference evidence="3" key="1">
    <citation type="journal article" date="2019" name="Nat. Commun.">
        <title>The genome of broomcorn millet.</title>
        <authorList>
            <person name="Zou C."/>
            <person name="Miki D."/>
            <person name="Li D."/>
            <person name="Tang Q."/>
            <person name="Xiao L."/>
            <person name="Rajput S."/>
            <person name="Deng P."/>
            <person name="Jia W."/>
            <person name="Huang R."/>
            <person name="Zhang M."/>
            <person name="Sun Y."/>
            <person name="Hu J."/>
            <person name="Fu X."/>
            <person name="Schnable P.S."/>
            <person name="Li F."/>
            <person name="Zhang H."/>
            <person name="Feng B."/>
            <person name="Zhu X."/>
            <person name="Liu R."/>
            <person name="Schnable J.C."/>
            <person name="Zhu J.-K."/>
            <person name="Zhang H."/>
        </authorList>
    </citation>
    <scope>NUCLEOTIDE SEQUENCE [LARGE SCALE GENOMIC DNA]</scope>
</reference>
<comment type="caution">
    <text evidence="2">The sequence shown here is derived from an EMBL/GenBank/DDBJ whole genome shotgun (WGS) entry which is preliminary data.</text>
</comment>
<feature type="compositionally biased region" description="Low complexity" evidence="1">
    <location>
        <begin position="97"/>
        <end position="106"/>
    </location>
</feature>